<feature type="region of interest" description="Disordered" evidence="1">
    <location>
        <begin position="20"/>
        <end position="54"/>
    </location>
</feature>
<organism evidence="2">
    <name type="scientific">Phaffia rhodozyma</name>
    <name type="common">Yeast</name>
    <name type="synonym">Xanthophyllomyces dendrorhous</name>
    <dbReference type="NCBI Taxonomy" id="264483"/>
    <lineage>
        <taxon>Eukaryota</taxon>
        <taxon>Fungi</taxon>
        <taxon>Dikarya</taxon>
        <taxon>Basidiomycota</taxon>
        <taxon>Agaricomycotina</taxon>
        <taxon>Tremellomycetes</taxon>
        <taxon>Cystofilobasidiales</taxon>
        <taxon>Mrakiaceae</taxon>
        <taxon>Phaffia</taxon>
    </lineage>
</organism>
<name>A0A0F7SMW4_PHARH</name>
<accession>A0A0F7SMW4</accession>
<dbReference type="AlphaFoldDB" id="A0A0F7SMW4"/>
<evidence type="ECO:0000256" key="1">
    <source>
        <dbReference type="SAM" id="MobiDB-lite"/>
    </source>
</evidence>
<protein>
    <submittedName>
        <fullName evidence="2">Uncharacterized protein</fullName>
    </submittedName>
</protein>
<sequence length="279" mass="31107">MPVYILSLSVSDFFLDMEHTTSNSKPRRSLSISSHQDDDNDPLVPQRFRRGSSTNSMLRLDREEILDREHIVNAYEAEEERLVNVLGRQMEAMRSDTANLHNALEGEAEALVLRLQRQLQTLRAQLAAQSDPSSDPSSSKQLQPLSESTSALTLSSSPSSPGLNTFLGRNDPMNPSTEQVSEALKRENESLRSKLADAERGFIRVTRQNEAYRDELISLRNRLNISTYDLAPSPLMPSSPSFRTRTFSSSSNTSSPASSYPFFRRTSSSALSVPLGKPQ</sequence>
<feature type="compositionally biased region" description="Polar residues" evidence="1">
    <location>
        <begin position="20"/>
        <end position="34"/>
    </location>
</feature>
<dbReference type="EMBL" id="LN483345">
    <property type="protein sequence ID" value="CDZ98447.1"/>
    <property type="molecule type" value="Genomic_DNA"/>
</dbReference>
<feature type="compositionally biased region" description="Low complexity" evidence="1">
    <location>
        <begin position="124"/>
        <end position="161"/>
    </location>
</feature>
<evidence type="ECO:0000313" key="2">
    <source>
        <dbReference type="EMBL" id="CDZ98447.1"/>
    </source>
</evidence>
<feature type="region of interest" description="Disordered" evidence="1">
    <location>
        <begin position="124"/>
        <end position="188"/>
    </location>
</feature>
<feature type="compositionally biased region" description="Low complexity" evidence="1">
    <location>
        <begin position="232"/>
        <end position="259"/>
    </location>
</feature>
<feature type="region of interest" description="Disordered" evidence="1">
    <location>
        <begin position="231"/>
        <end position="262"/>
    </location>
</feature>
<reference evidence="2" key="1">
    <citation type="submission" date="2014-08" db="EMBL/GenBank/DDBJ databases">
        <authorList>
            <person name="Sharma Rahul"/>
            <person name="Thines Marco"/>
        </authorList>
    </citation>
    <scope>NUCLEOTIDE SEQUENCE</scope>
</reference>
<dbReference type="InterPro" id="IPR019152">
    <property type="entry name" value="DUF2046"/>
</dbReference>
<proteinExistence type="predicted"/>
<dbReference type="Pfam" id="PF09755">
    <property type="entry name" value="DUF2046"/>
    <property type="match status" value="1"/>
</dbReference>